<feature type="domain" description="Creatinase N-terminal" evidence="4">
    <location>
        <begin position="3"/>
        <end position="127"/>
    </location>
</feature>
<dbReference type="PRINTS" id="PR00599">
    <property type="entry name" value="MAPEPTIDASE"/>
</dbReference>
<dbReference type="GO" id="GO:0008235">
    <property type="term" value="F:metalloexopeptidase activity"/>
    <property type="evidence" value="ECO:0007669"/>
    <property type="project" value="UniProtKB-ARBA"/>
</dbReference>
<dbReference type="InterPro" id="IPR050659">
    <property type="entry name" value="Peptidase_M24B"/>
</dbReference>
<evidence type="ECO:0000256" key="2">
    <source>
        <dbReference type="ARBA" id="ARBA00022801"/>
    </source>
</evidence>
<organism evidence="5 6">
    <name type="scientific">Alkalicella caledoniensis</name>
    <dbReference type="NCBI Taxonomy" id="2731377"/>
    <lineage>
        <taxon>Bacteria</taxon>
        <taxon>Bacillati</taxon>
        <taxon>Bacillota</taxon>
        <taxon>Clostridia</taxon>
        <taxon>Eubacteriales</taxon>
        <taxon>Proteinivoracaceae</taxon>
        <taxon>Alkalicella</taxon>
    </lineage>
</organism>
<dbReference type="EMBL" id="CP058559">
    <property type="protein sequence ID" value="QNO16141.1"/>
    <property type="molecule type" value="Genomic_DNA"/>
</dbReference>
<dbReference type="PANTHER" id="PTHR46112">
    <property type="entry name" value="AMINOPEPTIDASE"/>
    <property type="match status" value="1"/>
</dbReference>
<dbReference type="SUPFAM" id="SSF55920">
    <property type="entry name" value="Creatinase/aminopeptidase"/>
    <property type="match status" value="1"/>
</dbReference>
<accession>A0A7G9WBS9</accession>
<dbReference type="Pfam" id="PF01321">
    <property type="entry name" value="Creatinase_N"/>
    <property type="match status" value="1"/>
</dbReference>
<name>A0A7G9WBS9_ALKCA</name>
<dbReference type="Pfam" id="PF00557">
    <property type="entry name" value="Peptidase_M24"/>
    <property type="match status" value="1"/>
</dbReference>
<dbReference type="Gene3D" id="3.90.230.10">
    <property type="entry name" value="Creatinase/methionine aminopeptidase superfamily"/>
    <property type="match status" value="1"/>
</dbReference>
<dbReference type="InterPro" id="IPR029149">
    <property type="entry name" value="Creatin/AminoP/Spt16_N"/>
</dbReference>
<dbReference type="InterPro" id="IPR036005">
    <property type="entry name" value="Creatinase/aminopeptidase-like"/>
</dbReference>
<evidence type="ECO:0000259" key="3">
    <source>
        <dbReference type="Pfam" id="PF00557"/>
    </source>
</evidence>
<keyword evidence="5" id="KW-0031">Aminopeptidase</keyword>
<keyword evidence="6" id="KW-1185">Reference proteome</keyword>
<dbReference type="InterPro" id="IPR001131">
    <property type="entry name" value="Peptidase_M24B_aminopep-P_CS"/>
</dbReference>
<dbReference type="KEGG" id="acae:HYG86_15865"/>
<keyword evidence="2" id="KW-0378">Hydrolase</keyword>
<keyword evidence="5" id="KW-0645">Protease</keyword>
<dbReference type="InterPro" id="IPR000587">
    <property type="entry name" value="Creatinase_N"/>
</dbReference>
<dbReference type="CDD" id="cd01092">
    <property type="entry name" value="APP-like"/>
    <property type="match status" value="1"/>
</dbReference>
<evidence type="ECO:0000256" key="1">
    <source>
        <dbReference type="ARBA" id="ARBA00022723"/>
    </source>
</evidence>
<dbReference type="InterPro" id="IPR001714">
    <property type="entry name" value="Pept_M24_MAP"/>
</dbReference>
<dbReference type="PANTHER" id="PTHR46112:SF3">
    <property type="entry name" value="AMINOPEPTIDASE YPDF"/>
    <property type="match status" value="1"/>
</dbReference>
<dbReference type="Proteomes" id="UP000516160">
    <property type="component" value="Chromosome"/>
</dbReference>
<proteinExistence type="predicted"/>
<sequence>MERLAKIKGKIKEQNIDAFLVLQPQNRYYLSGFTGSSGYLIIAENEGIFLTDFRYKEQARTQVQGFTIVQHGLDVLGDIYTELKRLGVKRLGFEQEHITYSQYLNFTNAFEGIELINIKPIVEELRMFKDEGEISKIEYSIDIAGRAFAHILGFLKPGITEREVALELEVFMKKEGASGLAFTTIVASGQRSSLPHGIASEKCLEKGDFVKMDFGCVYNNYCSDITRTVVLGKATDRQKEIYNTVLQAQQNALEGIRPGMTGMEADSLARDIIYKNGFKDNFGHGLGHSIGMVVHENPRLAPKSSDILQPGHVFTVEPGIYIEDFGGVRIEDMIVITENGNRNLTKVTKELIEIN</sequence>
<evidence type="ECO:0000259" key="4">
    <source>
        <dbReference type="Pfam" id="PF01321"/>
    </source>
</evidence>
<dbReference type="AlphaFoldDB" id="A0A7G9WBS9"/>
<reference evidence="5 6" key="1">
    <citation type="submission" date="2020-07" db="EMBL/GenBank/DDBJ databases">
        <title>Alkalicella. sp. LB2 genome.</title>
        <authorList>
            <person name="Postec A."/>
            <person name="Quemeneur M."/>
        </authorList>
    </citation>
    <scope>NUCLEOTIDE SEQUENCE [LARGE SCALE GENOMIC DNA]</scope>
    <source>
        <strain evidence="5 6">LB2</strain>
    </source>
</reference>
<feature type="domain" description="Peptidase M24" evidence="3">
    <location>
        <begin position="136"/>
        <end position="338"/>
    </location>
</feature>
<gene>
    <name evidence="5" type="ORF">HYG86_15865</name>
</gene>
<evidence type="ECO:0000313" key="6">
    <source>
        <dbReference type="Proteomes" id="UP000516160"/>
    </source>
</evidence>
<keyword evidence="1" id="KW-0479">Metal-binding</keyword>
<dbReference type="GO" id="GO:0004177">
    <property type="term" value="F:aminopeptidase activity"/>
    <property type="evidence" value="ECO:0007669"/>
    <property type="project" value="UniProtKB-KW"/>
</dbReference>
<dbReference type="PROSITE" id="PS00491">
    <property type="entry name" value="PROLINE_PEPTIDASE"/>
    <property type="match status" value="1"/>
</dbReference>
<dbReference type="GO" id="GO:0046872">
    <property type="term" value="F:metal ion binding"/>
    <property type="evidence" value="ECO:0007669"/>
    <property type="project" value="UniProtKB-KW"/>
</dbReference>
<protein>
    <submittedName>
        <fullName evidence="5">Aminopeptidase P family protein</fullName>
    </submittedName>
</protein>
<dbReference type="InterPro" id="IPR000994">
    <property type="entry name" value="Pept_M24"/>
</dbReference>
<dbReference type="RefSeq" id="WP_213166535.1">
    <property type="nucleotide sequence ID" value="NZ_CP058559.1"/>
</dbReference>
<evidence type="ECO:0000313" key="5">
    <source>
        <dbReference type="EMBL" id="QNO16141.1"/>
    </source>
</evidence>
<dbReference type="Gene3D" id="3.40.350.10">
    <property type="entry name" value="Creatinase/prolidase N-terminal domain"/>
    <property type="match status" value="1"/>
</dbReference>